<dbReference type="InterPro" id="IPR032682">
    <property type="entry name" value="Cnd1_C"/>
</dbReference>
<dbReference type="EMBL" id="GL442298">
    <property type="protein sequence ID" value="EFN63609.1"/>
    <property type="molecule type" value="Genomic_DNA"/>
</dbReference>
<protein>
    <recommendedName>
        <fullName evidence="10">Condensin complex subunit 1</fullName>
    </recommendedName>
</protein>
<evidence type="ECO:0000259" key="14">
    <source>
        <dbReference type="Pfam" id="PF12922"/>
    </source>
</evidence>
<dbReference type="GO" id="GO:0042393">
    <property type="term" value="F:histone binding"/>
    <property type="evidence" value="ECO:0007669"/>
    <property type="project" value="TreeGrafter"/>
</dbReference>
<dbReference type="InParanoid" id="E2ASE3"/>
<dbReference type="GO" id="GO:0051301">
    <property type="term" value="P:cell division"/>
    <property type="evidence" value="ECO:0007669"/>
    <property type="project" value="UniProtKB-KW"/>
</dbReference>
<dbReference type="GO" id="GO:0000779">
    <property type="term" value="C:condensed chromosome, centromeric region"/>
    <property type="evidence" value="ECO:0007669"/>
    <property type="project" value="TreeGrafter"/>
</dbReference>
<evidence type="ECO:0000313" key="15">
    <source>
        <dbReference type="EMBL" id="EFN63609.1"/>
    </source>
</evidence>
<evidence type="ECO:0000256" key="8">
    <source>
        <dbReference type="ARBA" id="ARBA00023242"/>
    </source>
</evidence>
<dbReference type="SUPFAM" id="SSF48371">
    <property type="entry name" value="ARM repeat"/>
    <property type="match status" value="1"/>
</dbReference>
<dbReference type="GO" id="GO:0010032">
    <property type="term" value="P:meiotic chromosome condensation"/>
    <property type="evidence" value="ECO:0007669"/>
    <property type="project" value="TreeGrafter"/>
</dbReference>
<gene>
    <name evidence="15" type="ORF">EAG_07387</name>
</gene>
<dbReference type="FunCoup" id="E2ASE3">
    <property type="interactions" value="816"/>
</dbReference>
<keyword evidence="7 10" id="KW-0226">DNA condensation</keyword>
<dbReference type="STRING" id="104421.E2ASE3"/>
<dbReference type="Proteomes" id="UP000000311">
    <property type="component" value="Unassembled WGS sequence"/>
</dbReference>
<organism evidence="16">
    <name type="scientific">Camponotus floridanus</name>
    <name type="common">Florida carpenter ant</name>
    <dbReference type="NCBI Taxonomy" id="104421"/>
    <lineage>
        <taxon>Eukaryota</taxon>
        <taxon>Metazoa</taxon>
        <taxon>Ecdysozoa</taxon>
        <taxon>Arthropoda</taxon>
        <taxon>Hexapoda</taxon>
        <taxon>Insecta</taxon>
        <taxon>Pterygota</taxon>
        <taxon>Neoptera</taxon>
        <taxon>Endopterygota</taxon>
        <taxon>Hymenoptera</taxon>
        <taxon>Apocrita</taxon>
        <taxon>Aculeata</taxon>
        <taxon>Formicoidea</taxon>
        <taxon>Formicidae</taxon>
        <taxon>Formicinae</taxon>
        <taxon>Camponotus</taxon>
    </lineage>
</organism>
<feature type="coiled-coil region" evidence="11">
    <location>
        <begin position="1242"/>
        <end position="1269"/>
    </location>
</feature>
<dbReference type="GO" id="GO:0005634">
    <property type="term" value="C:nucleus"/>
    <property type="evidence" value="ECO:0007669"/>
    <property type="project" value="UniProtKB-SubCell"/>
</dbReference>
<evidence type="ECO:0000256" key="11">
    <source>
        <dbReference type="SAM" id="Coils"/>
    </source>
</evidence>
<sequence>MVKNFVIPLVADELLTSHAEQYFVEEVVPLRMISQALDDTRPALQANGSHFILDNFDTFFSIIVHGNKVELVVCLRGFNRIHKAVEILVDNLEKIFDHGNDITEEEDRKIYLCINNMLAYLFSWFVGHIDEHVTKNANNINIGKSKKSAKSDIEEEWELSKQKALELLYRWLQVPLHKIWRPPIVENSFVMTLAQICYKILEQSKDTKQKHIRQTIFEILGTLIKRYNHGITCIVRIIQLVKLCDSLAVPIATGIVHMAMECGCKGLIKEVMNEIGQSEIGEVENRNVSTFLENIAISQPDLIIPVLDEIMDYLSNEALLGIVVQKALTGENLTNEQKEQRDECLNNLEDHMLDCHAYVRSKVLQVWQRLCCNGAVPLARYGKLLAATALRLEDKSANVRKQALQLLRAMLQSNPFAGELTCVELSKKLEKEKVKLQELQAQIASSSGRGHMQRFELWNILQPDIKAAIKQILENEMEYVDESCTENKENIDADHVFERVRQLLLSRKVTKAVTYLWKTCMILDEAPDMRDLSTAAKEECLFAFLLKIFIESENKITENENTVDANKLEQDNKKKEEQKRIINYYTNCLEFAIELEKAIPIAEKLLFSTCAGDAVESCTFLGTAFQFGVTGAANSIREALFQVFHRDQSVRNNIAVVYKDIYLNNNNDKQSARQIAVIRSSRLINLLKELRPGQSPALVQLIVTWYEAGELNSELLRVLWEKFSLKYPDTSPIDSRTALMILTMIAQAESNIVTDNLDVLVKVGLDPRAKDDLLFARDTCRMLLKIKQNSKDIEKSSLRYPNNHDMFQQILILLIDTFISADENAYISFATDAINVIYHLANQPDKLIKELLLNITEKSQLTNKETNQAPNVSCTVFSKLLYIIGHVAIRQMIHLDMSIYKELKRRDVVRKMQGKSKKQVSRAEFVTSDIRSKSANASISSNRQNRANSVTSEDNGEEALEGAIDDSEAEFVNSTLENEIVTGDGLLAKFVPLVLDVCKYHDKYNNENLQAAGSLTLSKMMTVSSIFCEQSLQLLVTILERSPYPGIRSNMLVGMSDLATRFPNQVEPWSKHIYGRLRDEDVNVRRTCVRMLSNLIMREMIRVKGQVSELALCIIDEDKQIQQDTKEFFNQLAQKGNALYNIVPDILSRLADPELNLDEKQFQETIRYILSLMQKERQIDTIIDKICTRFKLATTERQWRDLSYCLSLLQFSGKSIRRLIESLSLLKEKIHYKPVLTALQNIIEQTKKKADANAACTELEEKIQELLDSEIKNTKDADSHLMPPPSIMPKNRKNVRKNKYKNKNDESDEDSSEDDSEEDVDDAPIVKSRNNRNESTSGKVFHPAENNDDDNNDNDDVRNKNASTPGKLGKRKGHVQKKNTKIAFDDDVDVLPSSKRNKINTPLRETRSTRLRK</sequence>
<comment type="similarity">
    <text evidence="3 10">Belongs to the CND1 (condensin subunit 1) family.</text>
</comment>
<evidence type="ECO:0000256" key="9">
    <source>
        <dbReference type="ARBA" id="ARBA00023306"/>
    </source>
</evidence>
<dbReference type="Gene3D" id="1.25.10.10">
    <property type="entry name" value="Leucine-rich Repeat Variant"/>
    <property type="match status" value="1"/>
</dbReference>
<evidence type="ECO:0000256" key="7">
    <source>
        <dbReference type="ARBA" id="ARBA00023067"/>
    </source>
</evidence>
<feature type="region of interest" description="Disordered" evidence="12">
    <location>
        <begin position="1392"/>
        <end position="1413"/>
    </location>
</feature>
<keyword evidence="11" id="KW-0175">Coiled coil</keyword>
<keyword evidence="16" id="KW-1185">Reference proteome</keyword>
<evidence type="ECO:0000259" key="13">
    <source>
        <dbReference type="Pfam" id="PF12717"/>
    </source>
</evidence>
<evidence type="ECO:0000256" key="4">
    <source>
        <dbReference type="ARBA" id="ARBA00022454"/>
    </source>
</evidence>
<dbReference type="PANTHER" id="PTHR14222:SF2">
    <property type="entry name" value="CONDENSIN COMPLEX SUBUNIT 1"/>
    <property type="match status" value="1"/>
</dbReference>
<evidence type="ECO:0000256" key="12">
    <source>
        <dbReference type="SAM" id="MobiDB-lite"/>
    </source>
</evidence>
<keyword evidence="5 10" id="KW-0132">Cell division</keyword>
<dbReference type="Pfam" id="PF12717">
    <property type="entry name" value="Cnd1"/>
    <property type="match status" value="1"/>
</dbReference>
<dbReference type="InterPro" id="IPR026971">
    <property type="entry name" value="CND1/NCAPD3"/>
</dbReference>
<evidence type="ECO:0000256" key="5">
    <source>
        <dbReference type="ARBA" id="ARBA00022618"/>
    </source>
</evidence>
<comment type="subcellular location">
    <subcellularLocation>
        <location evidence="2">Chromosome</location>
    </subcellularLocation>
    <subcellularLocation>
        <location evidence="1">Nucleus</location>
    </subcellularLocation>
</comment>
<evidence type="ECO:0000256" key="6">
    <source>
        <dbReference type="ARBA" id="ARBA00022776"/>
    </source>
</evidence>
<feature type="domain" description="Condensin complex subunit 1 N-terminal" evidence="14">
    <location>
        <begin position="81"/>
        <end position="232"/>
    </location>
</feature>
<dbReference type="InterPro" id="IPR024324">
    <property type="entry name" value="Condensin_cplx_su1_N"/>
</dbReference>
<keyword evidence="6 10" id="KW-0498">Mitosis</keyword>
<evidence type="ECO:0000256" key="10">
    <source>
        <dbReference type="PIRNR" id="PIRNR017127"/>
    </source>
</evidence>
<feature type="region of interest" description="Disordered" evidence="12">
    <location>
        <begin position="936"/>
        <end position="959"/>
    </location>
</feature>
<accession>E2ASE3</accession>
<feature type="compositionally biased region" description="Basic residues" evidence="12">
    <location>
        <begin position="1290"/>
        <end position="1301"/>
    </location>
</feature>
<keyword evidence="4" id="KW-0158">Chromosome</keyword>
<dbReference type="GO" id="GO:0007076">
    <property type="term" value="P:mitotic chromosome condensation"/>
    <property type="evidence" value="ECO:0007669"/>
    <property type="project" value="InterPro"/>
</dbReference>
<dbReference type="PIRSF" id="PIRSF017127">
    <property type="entry name" value="Condensin_D2"/>
    <property type="match status" value="1"/>
</dbReference>
<feature type="domain" description="Condensin complex subunit 1 C-terminal" evidence="13">
    <location>
        <begin position="1047"/>
        <end position="1207"/>
    </location>
</feature>
<feature type="coiled-coil region" evidence="11">
    <location>
        <begin position="422"/>
        <end position="449"/>
    </location>
</feature>
<feature type="compositionally biased region" description="Basic residues" evidence="12">
    <location>
        <begin position="1368"/>
        <end position="1380"/>
    </location>
</feature>
<feature type="compositionally biased region" description="Polar residues" evidence="12">
    <location>
        <begin position="936"/>
        <end position="953"/>
    </location>
</feature>
<comment type="function">
    <text evidence="10">Regulatory subunit of the condensin complex, a complex required for conversion of interphase chromatin into mitotic-like condense chromosomes. The condensin complex probably introduces positive supercoils into relaxed DNA in the presence of type I topoisomerases and converts nicked DNA into positive knotted forms in the presence of type II topoisomerases.</text>
</comment>
<keyword evidence="9 10" id="KW-0131">Cell cycle</keyword>
<feature type="region of interest" description="Disordered" evidence="12">
    <location>
        <begin position="1274"/>
        <end position="1380"/>
    </location>
</feature>
<evidence type="ECO:0000256" key="1">
    <source>
        <dbReference type="ARBA" id="ARBA00004123"/>
    </source>
</evidence>
<dbReference type="InterPro" id="IPR016024">
    <property type="entry name" value="ARM-type_fold"/>
</dbReference>
<feature type="compositionally biased region" description="Acidic residues" evidence="12">
    <location>
        <begin position="1306"/>
        <end position="1322"/>
    </location>
</feature>
<dbReference type="Pfam" id="PF12922">
    <property type="entry name" value="Cnd1_N"/>
    <property type="match status" value="1"/>
</dbReference>
<feature type="compositionally biased region" description="Basic and acidic residues" evidence="12">
    <location>
        <begin position="1404"/>
        <end position="1413"/>
    </location>
</feature>
<reference evidence="15 16" key="1">
    <citation type="journal article" date="2010" name="Science">
        <title>Genomic comparison of the ants Camponotus floridanus and Harpegnathos saltator.</title>
        <authorList>
            <person name="Bonasio R."/>
            <person name="Zhang G."/>
            <person name="Ye C."/>
            <person name="Mutti N.S."/>
            <person name="Fang X."/>
            <person name="Qin N."/>
            <person name="Donahue G."/>
            <person name="Yang P."/>
            <person name="Li Q."/>
            <person name="Li C."/>
            <person name="Zhang P."/>
            <person name="Huang Z."/>
            <person name="Berger S.L."/>
            <person name="Reinberg D."/>
            <person name="Wang J."/>
            <person name="Liebig J."/>
        </authorList>
    </citation>
    <scope>NUCLEOTIDE SEQUENCE [LARGE SCALE GENOMIC DNA]</scope>
    <source>
        <strain evidence="16">C129</strain>
    </source>
</reference>
<evidence type="ECO:0000256" key="3">
    <source>
        <dbReference type="ARBA" id="ARBA00009606"/>
    </source>
</evidence>
<keyword evidence="8" id="KW-0539">Nucleus</keyword>
<dbReference type="InterPro" id="IPR011989">
    <property type="entry name" value="ARM-like"/>
</dbReference>
<proteinExistence type="inferred from homology"/>
<name>E2ASE3_CAMFO</name>
<dbReference type="InterPro" id="IPR007673">
    <property type="entry name" value="Condensin_cplx_su1"/>
</dbReference>
<evidence type="ECO:0000256" key="2">
    <source>
        <dbReference type="ARBA" id="ARBA00004286"/>
    </source>
</evidence>
<evidence type="ECO:0000313" key="16">
    <source>
        <dbReference type="Proteomes" id="UP000000311"/>
    </source>
</evidence>
<dbReference type="OrthoDB" id="436262at2759"/>
<dbReference type="OMA" id="DVIAKLW"/>
<dbReference type="PANTHER" id="PTHR14222">
    <property type="entry name" value="CONDENSIN"/>
    <property type="match status" value="1"/>
</dbReference>
<dbReference type="GO" id="GO:0000796">
    <property type="term" value="C:condensin complex"/>
    <property type="evidence" value="ECO:0007669"/>
    <property type="project" value="TreeGrafter"/>
</dbReference>